<organism evidence="1 2">
    <name type="scientific">Dryococelus australis</name>
    <dbReference type="NCBI Taxonomy" id="614101"/>
    <lineage>
        <taxon>Eukaryota</taxon>
        <taxon>Metazoa</taxon>
        <taxon>Ecdysozoa</taxon>
        <taxon>Arthropoda</taxon>
        <taxon>Hexapoda</taxon>
        <taxon>Insecta</taxon>
        <taxon>Pterygota</taxon>
        <taxon>Neoptera</taxon>
        <taxon>Polyneoptera</taxon>
        <taxon>Phasmatodea</taxon>
        <taxon>Verophasmatodea</taxon>
        <taxon>Anareolatae</taxon>
        <taxon>Phasmatidae</taxon>
        <taxon>Eurycanthinae</taxon>
        <taxon>Dryococelus</taxon>
    </lineage>
</organism>
<sequence length="120" mass="14138">MGPYPTKKRFLLVMTDLCTKWCEAYPLPSSCLKNITGVVENGFFARWSYPIAQLWLHVRNDYTFWATYIADILFCLRNYQNLATGYFMPSYCKAMVLLDQENMYAHKQCRTKELLDTEAH</sequence>
<protein>
    <submittedName>
        <fullName evidence="1">Uncharacterized protein</fullName>
    </submittedName>
</protein>
<dbReference type="InterPro" id="IPR012337">
    <property type="entry name" value="RNaseH-like_sf"/>
</dbReference>
<name>A0ABQ9HN89_9NEOP</name>
<proteinExistence type="predicted"/>
<dbReference type="EMBL" id="JARBHB010000004">
    <property type="protein sequence ID" value="KAJ8885561.1"/>
    <property type="molecule type" value="Genomic_DNA"/>
</dbReference>
<reference evidence="1 2" key="1">
    <citation type="submission" date="2023-02" db="EMBL/GenBank/DDBJ databases">
        <title>LHISI_Scaffold_Assembly.</title>
        <authorList>
            <person name="Stuart O.P."/>
            <person name="Cleave R."/>
            <person name="Magrath M.J.L."/>
            <person name="Mikheyev A.S."/>
        </authorList>
    </citation>
    <scope>NUCLEOTIDE SEQUENCE [LARGE SCALE GENOMIC DNA]</scope>
    <source>
        <strain evidence="1">Daus_M_001</strain>
        <tissue evidence="1">Leg muscle</tissue>
    </source>
</reference>
<evidence type="ECO:0000313" key="1">
    <source>
        <dbReference type="EMBL" id="KAJ8885561.1"/>
    </source>
</evidence>
<dbReference type="InterPro" id="IPR036397">
    <property type="entry name" value="RNaseH_sf"/>
</dbReference>
<dbReference type="Gene3D" id="3.30.420.10">
    <property type="entry name" value="Ribonuclease H-like superfamily/Ribonuclease H"/>
    <property type="match status" value="1"/>
</dbReference>
<gene>
    <name evidence="1" type="ORF">PR048_011759</name>
</gene>
<dbReference type="Proteomes" id="UP001159363">
    <property type="component" value="Chromosome X"/>
</dbReference>
<dbReference type="SUPFAM" id="SSF53098">
    <property type="entry name" value="Ribonuclease H-like"/>
    <property type="match status" value="1"/>
</dbReference>
<keyword evidence="2" id="KW-1185">Reference proteome</keyword>
<accession>A0ABQ9HN89</accession>
<evidence type="ECO:0000313" key="2">
    <source>
        <dbReference type="Proteomes" id="UP001159363"/>
    </source>
</evidence>
<comment type="caution">
    <text evidence="1">The sequence shown here is derived from an EMBL/GenBank/DDBJ whole genome shotgun (WGS) entry which is preliminary data.</text>
</comment>